<organism evidence="2 3">
    <name type="scientific">Microbacterium maritypicum MF109</name>
    <dbReference type="NCBI Taxonomy" id="1333857"/>
    <lineage>
        <taxon>Bacteria</taxon>
        <taxon>Bacillati</taxon>
        <taxon>Actinomycetota</taxon>
        <taxon>Actinomycetes</taxon>
        <taxon>Micrococcales</taxon>
        <taxon>Microbacteriaceae</taxon>
        <taxon>Microbacterium</taxon>
    </lineage>
</organism>
<reference evidence="2 3" key="1">
    <citation type="journal article" date="2013" name="Genome Announc.">
        <title>Whole-genome sequences of five oyster-associated bacteria show potential for crude oil hydrocarbon degradation.</title>
        <authorList>
            <person name="Chauhan A."/>
            <person name="Green S."/>
            <person name="Pathak A."/>
            <person name="Thomas J."/>
            <person name="Venkatramanan R."/>
        </authorList>
    </citation>
    <scope>NUCLEOTIDE SEQUENCE [LARGE SCALE GENOMIC DNA]</scope>
    <source>
        <strain evidence="2 3">MF109</strain>
    </source>
</reference>
<feature type="transmembrane region" description="Helical" evidence="1">
    <location>
        <begin position="32"/>
        <end position="51"/>
    </location>
</feature>
<accession>T5KFW3</accession>
<name>T5KFW3_MICMQ</name>
<feature type="transmembrane region" description="Helical" evidence="1">
    <location>
        <begin position="119"/>
        <end position="140"/>
    </location>
</feature>
<keyword evidence="1" id="KW-0812">Transmembrane</keyword>
<protein>
    <recommendedName>
        <fullName evidence="4">MFS transporter permease</fullName>
    </recommendedName>
</protein>
<dbReference type="PATRIC" id="fig|1333857.3.peg.2515"/>
<feature type="transmembrane region" description="Helical" evidence="1">
    <location>
        <begin position="90"/>
        <end position="113"/>
    </location>
</feature>
<dbReference type="Proteomes" id="UP000016033">
    <property type="component" value="Unassembled WGS sequence"/>
</dbReference>
<comment type="caution">
    <text evidence="2">The sequence shown here is derived from an EMBL/GenBank/DDBJ whole genome shotgun (WGS) entry which is preliminary data.</text>
</comment>
<sequence length="184" mass="20716">MDPRPLSANTGTRGDAATYDLSMWLRQAFFRWLLPAAFLLPLWLLIGWGVFQGGWSILWVLLIAMPSVFLGQLLLTLLTRSRPSVRIERAVSWWDVAGFTVWNGLTIAVGFFIDGAFPWLLTGAIVAGIALIWLQLWQLWNEAKGSGTRLRETITWSTIPTVDEPAPPTRAHEIIVVRETDSRD</sequence>
<dbReference type="EMBL" id="ATAO01000206">
    <property type="protein sequence ID" value="EQM74369.1"/>
    <property type="molecule type" value="Genomic_DNA"/>
</dbReference>
<gene>
    <name evidence="2" type="ORF">L687_02635</name>
</gene>
<evidence type="ECO:0000256" key="1">
    <source>
        <dbReference type="SAM" id="Phobius"/>
    </source>
</evidence>
<feature type="transmembrane region" description="Helical" evidence="1">
    <location>
        <begin position="57"/>
        <end position="78"/>
    </location>
</feature>
<keyword evidence="1" id="KW-1133">Transmembrane helix</keyword>
<proteinExistence type="predicted"/>
<evidence type="ECO:0008006" key="4">
    <source>
        <dbReference type="Google" id="ProtNLM"/>
    </source>
</evidence>
<dbReference type="AlphaFoldDB" id="T5KFW3"/>
<evidence type="ECO:0000313" key="2">
    <source>
        <dbReference type="EMBL" id="EQM74369.1"/>
    </source>
</evidence>
<evidence type="ECO:0000313" key="3">
    <source>
        <dbReference type="Proteomes" id="UP000016033"/>
    </source>
</evidence>
<keyword evidence="1" id="KW-0472">Membrane</keyword>